<evidence type="ECO:0000313" key="1">
    <source>
        <dbReference type="Ensembl" id="ENSNMLP00000032955.1"/>
    </source>
</evidence>
<evidence type="ECO:0000313" key="2">
    <source>
        <dbReference type="Proteomes" id="UP000694523"/>
    </source>
</evidence>
<organism evidence="1 2">
    <name type="scientific">Neogobius melanostomus</name>
    <name type="common">round goby</name>
    <dbReference type="NCBI Taxonomy" id="47308"/>
    <lineage>
        <taxon>Eukaryota</taxon>
        <taxon>Metazoa</taxon>
        <taxon>Chordata</taxon>
        <taxon>Craniata</taxon>
        <taxon>Vertebrata</taxon>
        <taxon>Euteleostomi</taxon>
        <taxon>Actinopterygii</taxon>
        <taxon>Neopterygii</taxon>
        <taxon>Teleostei</taxon>
        <taxon>Neoteleostei</taxon>
        <taxon>Acanthomorphata</taxon>
        <taxon>Gobiaria</taxon>
        <taxon>Gobiiformes</taxon>
        <taxon>Gobioidei</taxon>
        <taxon>Gobiidae</taxon>
        <taxon>Benthophilinae</taxon>
        <taxon>Neogobiini</taxon>
        <taxon>Neogobius</taxon>
    </lineage>
</organism>
<keyword evidence="2" id="KW-1185">Reference proteome</keyword>
<dbReference type="Proteomes" id="UP000694523">
    <property type="component" value="Unplaced"/>
</dbReference>
<evidence type="ECO:0008006" key="3">
    <source>
        <dbReference type="Google" id="ProtNLM"/>
    </source>
</evidence>
<reference evidence="1" key="2">
    <citation type="submission" date="2025-09" db="UniProtKB">
        <authorList>
            <consortium name="Ensembl"/>
        </authorList>
    </citation>
    <scope>IDENTIFICATION</scope>
</reference>
<dbReference type="AlphaFoldDB" id="A0A8C6U9C0"/>
<protein>
    <recommendedName>
        <fullName evidence="3">F-box protein 15</fullName>
    </recommendedName>
</protein>
<proteinExistence type="predicted"/>
<dbReference type="PANTHER" id="PTHR46731">
    <property type="entry name" value="F-BOX ONLY PROTEIN 15"/>
    <property type="match status" value="1"/>
</dbReference>
<dbReference type="PANTHER" id="PTHR46731:SF1">
    <property type="entry name" value="F-BOX ONLY PROTEIN 15"/>
    <property type="match status" value="1"/>
</dbReference>
<dbReference type="GO" id="GO:0019005">
    <property type="term" value="C:SCF ubiquitin ligase complex"/>
    <property type="evidence" value="ECO:0007669"/>
    <property type="project" value="TreeGrafter"/>
</dbReference>
<reference evidence="1" key="1">
    <citation type="submission" date="2025-08" db="UniProtKB">
        <authorList>
            <consortium name="Ensembl"/>
        </authorList>
    </citation>
    <scope>IDENTIFICATION</scope>
</reference>
<accession>A0A8C6U9C0</accession>
<sequence length="342" mass="38740">MFKWKKHLRVVNPHTGLPSKTEQVLRNLHVTWQLTVLEKSKKQSFLDVSWFMFFESSVTLCWSGGFPDLQHMSALQLFGVRRIALSCTGLKQPAQRSLMVNVDMATVYKSSGHVGQDRLVELKLLQPGVIVGIWKDQCAVAFVMFCLHFHKLLERSTQGSSVCHFVEPVGKPRVDDIDPEYGLHGYFLHIALHNSKCRIMSESFSKLFCRKSELCDGLMQLTAISRNRLSAHTPLSGSIAFPWRCEALCGTVQDCCFMTLTLLDEFNLPVWCVSSAVCLKADESGYTDYNYEGDYFLIHYTDEDGQVKINLVHDGEQQIHTVVGLVVYIATSKINSHFGTNY</sequence>
<dbReference type="Ensembl" id="ENSNMLT00000036685.1">
    <property type="protein sequence ID" value="ENSNMLP00000032955.1"/>
    <property type="gene ID" value="ENSNMLG00000020551.1"/>
</dbReference>
<name>A0A8C6U9C0_9GOBI</name>